<dbReference type="EMBL" id="ABEU02000011">
    <property type="protein sequence ID" value="PNR45319.1"/>
    <property type="molecule type" value="Genomic_DNA"/>
</dbReference>
<name>A0A2K1JUW4_PHYPA</name>
<sequence>MLAHPVCYSHRTWMVWFATLSASPQLRDLVTKPGTAMPVAAFKPCCNLNVTPMLILDVSLLLELARHNLAHRTE</sequence>
<dbReference type="Gramene" id="Pp3c11_15851V3.1">
    <property type="protein sequence ID" value="PAC:32957554.CDS.1"/>
    <property type="gene ID" value="Pp3c11_15851"/>
</dbReference>
<accession>A0A2K1JUW4</accession>
<dbReference type="InParanoid" id="A0A2K1JUW4"/>
<dbReference type="Proteomes" id="UP000006727">
    <property type="component" value="Chromosome 11"/>
</dbReference>
<protein>
    <submittedName>
        <fullName evidence="1 2">Uncharacterized protein</fullName>
    </submittedName>
</protein>
<organism evidence="1">
    <name type="scientific">Physcomitrium patens</name>
    <name type="common">Spreading-leaved earth moss</name>
    <name type="synonym">Physcomitrella patens</name>
    <dbReference type="NCBI Taxonomy" id="3218"/>
    <lineage>
        <taxon>Eukaryota</taxon>
        <taxon>Viridiplantae</taxon>
        <taxon>Streptophyta</taxon>
        <taxon>Embryophyta</taxon>
        <taxon>Bryophyta</taxon>
        <taxon>Bryophytina</taxon>
        <taxon>Bryopsida</taxon>
        <taxon>Funariidae</taxon>
        <taxon>Funariales</taxon>
        <taxon>Funariaceae</taxon>
        <taxon>Physcomitrium</taxon>
    </lineage>
</organism>
<reference evidence="2" key="3">
    <citation type="submission" date="2020-12" db="UniProtKB">
        <authorList>
            <consortium name="EnsemblPlants"/>
        </authorList>
    </citation>
    <scope>IDENTIFICATION</scope>
</reference>
<evidence type="ECO:0000313" key="2">
    <source>
        <dbReference type="EnsemblPlants" id="PAC:32957554.CDS.1"/>
    </source>
</evidence>
<gene>
    <name evidence="1" type="ORF">PHYPA_015090</name>
</gene>
<reference evidence="1 3" key="1">
    <citation type="journal article" date="2008" name="Science">
        <title>The Physcomitrella genome reveals evolutionary insights into the conquest of land by plants.</title>
        <authorList>
            <person name="Rensing S."/>
            <person name="Lang D."/>
            <person name="Zimmer A."/>
            <person name="Terry A."/>
            <person name="Salamov A."/>
            <person name="Shapiro H."/>
            <person name="Nishiyama T."/>
            <person name="Perroud P.-F."/>
            <person name="Lindquist E."/>
            <person name="Kamisugi Y."/>
            <person name="Tanahashi T."/>
            <person name="Sakakibara K."/>
            <person name="Fujita T."/>
            <person name="Oishi K."/>
            <person name="Shin-I T."/>
            <person name="Kuroki Y."/>
            <person name="Toyoda A."/>
            <person name="Suzuki Y."/>
            <person name="Hashimoto A."/>
            <person name="Yamaguchi K."/>
            <person name="Sugano A."/>
            <person name="Kohara Y."/>
            <person name="Fujiyama A."/>
            <person name="Anterola A."/>
            <person name="Aoki S."/>
            <person name="Ashton N."/>
            <person name="Barbazuk W.B."/>
            <person name="Barker E."/>
            <person name="Bennetzen J."/>
            <person name="Bezanilla M."/>
            <person name="Blankenship R."/>
            <person name="Cho S.H."/>
            <person name="Dutcher S."/>
            <person name="Estelle M."/>
            <person name="Fawcett J.A."/>
            <person name="Gundlach H."/>
            <person name="Hanada K."/>
            <person name="Heyl A."/>
            <person name="Hicks K.A."/>
            <person name="Hugh J."/>
            <person name="Lohr M."/>
            <person name="Mayer K."/>
            <person name="Melkozernov A."/>
            <person name="Murata T."/>
            <person name="Nelson D."/>
            <person name="Pils B."/>
            <person name="Prigge M."/>
            <person name="Reiss B."/>
            <person name="Renner T."/>
            <person name="Rombauts S."/>
            <person name="Rushton P."/>
            <person name="Sanderfoot A."/>
            <person name="Schween G."/>
            <person name="Shiu S.-H."/>
            <person name="Stueber K."/>
            <person name="Theodoulou F.L."/>
            <person name="Tu H."/>
            <person name="Van de Peer Y."/>
            <person name="Verrier P.J."/>
            <person name="Waters E."/>
            <person name="Wood A."/>
            <person name="Yang L."/>
            <person name="Cove D."/>
            <person name="Cuming A."/>
            <person name="Hasebe M."/>
            <person name="Lucas S."/>
            <person name="Mishler D.B."/>
            <person name="Reski R."/>
            <person name="Grigoriev I."/>
            <person name="Quatrano R.S."/>
            <person name="Boore J.L."/>
        </authorList>
    </citation>
    <scope>NUCLEOTIDE SEQUENCE [LARGE SCALE GENOMIC DNA]</scope>
    <source>
        <strain evidence="2 3">cv. Gransden 2004</strain>
    </source>
</reference>
<reference evidence="1 3" key="2">
    <citation type="journal article" date="2018" name="Plant J.">
        <title>The Physcomitrella patens chromosome-scale assembly reveals moss genome structure and evolution.</title>
        <authorList>
            <person name="Lang D."/>
            <person name="Ullrich K.K."/>
            <person name="Murat F."/>
            <person name="Fuchs J."/>
            <person name="Jenkins J."/>
            <person name="Haas F.B."/>
            <person name="Piednoel M."/>
            <person name="Gundlach H."/>
            <person name="Van Bel M."/>
            <person name="Meyberg R."/>
            <person name="Vives C."/>
            <person name="Morata J."/>
            <person name="Symeonidi A."/>
            <person name="Hiss M."/>
            <person name="Muchero W."/>
            <person name="Kamisugi Y."/>
            <person name="Saleh O."/>
            <person name="Blanc G."/>
            <person name="Decker E.L."/>
            <person name="van Gessel N."/>
            <person name="Grimwood J."/>
            <person name="Hayes R.D."/>
            <person name="Graham S.W."/>
            <person name="Gunter L.E."/>
            <person name="McDaniel S.F."/>
            <person name="Hoernstein S.N.W."/>
            <person name="Larsson A."/>
            <person name="Li F.W."/>
            <person name="Perroud P.F."/>
            <person name="Phillips J."/>
            <person name="Ranjan P."/>
            <person name="Rokshar D.S."/>
            <person name="Rothfels C.J."/>
            <person name="Schneider L."/>
            <person name="Shu S."/>
            <person name="Stevenson D.W."/>
            <person name="Thummler F."/>
            <person name="Tillich M."/>
            <person name="Villarreal Aguilar J.C."/>
            <person name="Widiez T."/>
            <person name="Wong G.K."/>
            <person name="Wymore A."/>
            <person name="Zhang Y."/>
            <person name="Zimmer A.D."/>
            <person name="Quatrano R.S."/>
            <person name="Mayer K.F.X."/>
            <person name="Goodstein D."/>
            <person name="Casacuberta J.M."/>
            <person name="Vandepoele K."/>
            <person name="Reski R."/>
            <person name="Cuming A.C."/>
            <person name="Tuskan G.A."/>
            <person name="Maumus F."/>
            <person name="Salse J."/>
            <person name="Schmutz J."/>
            <person name="Rensing S.A."/>
        </authorList>
    </citation>
    <scope>NUCLEOTIDE SEQUENCE [LARGE SCALE GENOMIC DNA]</scope>
    <source>
        <strain evidence="2 3">cv. Gransden 2004</strain>
    </source>
</reference>
<dbReference type="EnsemblPlants" id="Pp3c11_15851V3.1">
    <property type="protein sequence ID" value="PAC:32957554.CDS.1"/>
    <property type="gene ID" value="Pp3c11_15851"/>
</dbReference>
<evidence type="ECO:0000313" key="1">
    <source>
        <dbReference type="EMBL" id="PNR45319.1"/>
    </source>
</evidence>
<evidence type="ECO:0000313" key="3">
    <source>
        <dbReference type="Proteomes" id="UP000006727"/>
    </source>
</evidence>
<dbReference type="PaxDb" id="3218-PP1S11_403V6.1"/>
<dbReference type="AlphaFoldDB" id="A0A2K1JUW4"/>
<keyword evidence="3" id="KW-1185">Reference proteome</keyword>
<proteinExistence type="predicted"/>